<sequence length="383" mass="41347">MLRFLTAGESHGQCLTAIIEGLPAGLMINIDQINQDLTRRQQGYGRGGRMTIEKDKAEILSGVRFGKTLGDPITIKITNRDWENWLDRMSVMGPETGEAVTNARPGHADLTGVLKYDREDIRDILERASARETATRVAVGAIMKQFLLATCNMEIASHVINIGGVKLEKKVDFSAIKNNNSTDTGCVDKETELTMKAIIDKAKQAGDTLGGIFEIVVANLLPGLGSHIQWDRRLDTKLTAALMSIPAIKGVELGEGFTYADLPGSLAHDEIFYDTGSGYYRTTNHAGGIEGGMSNGENIIVRAVMKPIPTLMTPLQSVNIKTNAAVKANTERSDACAVPAAAVVGEAMAAIVLAETVIEKFGGDNMADLLKAIENYNLRINRC</sequence>
<dbReference type="Pfam" id="PF01264">
    <property type="entry name" value="Chorismate_synt"/>
    <property type="match status" value="1"/>
</dbReference>
<proteinExistence type="inferred from homology"/>
<dbReference type="FunFam" id="3.60.150.10:FF:000002">
    <property type="entry name" value="Chorismate synthase"/>
    <property type="match status" value="1"/>
</dbReference>
<dbReference type="GO" id="GO:0005829">
    <property type="term" value="C:cytosol"/>
    <property type="evidence" value="ECO:0007669"/>
    <property type="project" value="TreeGrafter"/>
</dbReference>
<evidence type="ECO:0000256" key="7">
    <source>
        <dbReference type="ARBA" id="ARBA00022827"/>
    </source>
</evidence>
<keyword evidence="9" id="KW-0057">Aromatic amino acid biosynthesis</keyword>
<organism evidence="11">
    <name type="scientific">bioreactor metagenome</name>
    <dbReference type="NCBI Taxonomy" id="1076179"/>
    <lineage>
        <taxon>unclassified sequences</taxon>
        <taxon>metagenomes</taxon>
        <taxon>ecological metagenomes</taxon>
    </lineage>
</organism>
<comment type="caution">
    <text evidence="11">The sequence shown here is derived from an EMBL/GenBank/DDBJ whole genome shotgun (WGS) entry which is preliminary data.</text>
</comment>
<dbReference type="GO" id="GO:0009073">
    <property type="term" value="P:aromatic amino acid family biosynthetic process"/>
    <property type="evidence" value="ECO:0007669"/>
    <property type="project" value="UniProtKB-KW"/>
</dbReference>
<dbReference type="UniPathway" id="UPA00053">
    <property type="reaction ID" value="UER00090"/>
</dbReference>
<dbReference type="GO" id="GO:0004107">
    <property type="term" value="F:chorismate synthase activity"/>
    <property type="evidence" value="ECO:0007669"/>
    <property type="project" value="UniProtKB-EC"/>
</dbReference>
<dbReference type="PROSITE" id="PS00788">
    <property type="entry name" value="CHORISMATE_SYNTHASE_2"/>
    <property type="match status" value="1"/>
</dbReference>
<dbReference type="NCBIfam" id="NF003793">
    <property type="entry name" value="PRK05382.1"/>
    <property type="match status" value="1"/>
</dbReference>
<dbReference type="EC" id="4.2.3.5" evidence="3"/>
<dbReference type="GO" id="GO:0010181">
    <property type="term" value="F:FMN binding"/>
    <property type="evidence" value="ECO:0007669"/>
    <property type="project" value="TreeGrafter"/>
</dbReference>
<dbReference type="PIRSF" id="PIRSF001456">
    <property type="entry name" value="Chorismate_synth"/>
    <property type="match status" value="1"/>
</dbReference>
<dbReference type="GO" id="GO:0009423">
    <property type="term" value="P:chorismate biosynthetic process"/>
    <property type="evidence" value="ECO:0007669"/>
    <property type="project" value="UniProtKB-UniPathway"/>
</dbReference>
<gene>
    <name evidence="11" type="primary">aroC_3</name>
    <name evidence="11" type="ORF">SDC9_05997</name>
</gene>
<evidence type="ECO:0000256" key="10">
    <source>
        <dbReference type="ARBA" id="ARBA00023239"/>
    </source>
</evidence>
<dbReference type="PANTHER" id="PTHR21085:SF0">
    <property type="entry name" value="CHORISMATE SYNTHASE"/>
    <property type="match status" value="1"/>
</dbReference>
<dbReference type="Gene3D" id="3.60.150.10">
    <property type="entry name" value="Chorismate synthase AroC"/>
    <property type="match status" value="1"/>
</dbReference>
<keyword evidence="8" id="KW-0521">NADP</keyword>
<dbReference type="InterPro" id="IPR035904">
    <property type="entry name" value="Chorismate_synth_AroC_sf"/>
</dbReference>
<comment type="pathway">
    <text evidence="1">Metabolic intermediate biosynthesis; chorismate biosynthesis; chorismate from D-erythrose 4-phosphate and phosphoenolpyruvate: step 7/7.</text>
</comment>
<evidence type="ECO:0000256" key="2">
    <source>
        <dbReference type="ARBA" id="ARBA00008014"/>
    </source>
</evidence>
<keyword evidence="6" id="KW-0288">FMN</keyword>
<dbReference type="PROSITE" id="PS00787">
    <property type="entry name" value="CHORISMATE_SYNTHASE_1"/>
    <property type="match status" value="1"/>
</dbReference>
<evidence type="ECO:0000256" key="8">
    <source>
        <dbReference type="ARBA" id="ARBA00022857"/>
    </source>
</evidence>
<dbReference type="GO" id="GO:0008652">
    <property type="term" value="P:amino acid biosynthetic process"/>
    <property type="evidence" value="ECO:0007669"/>
    <property type="project" value="UniProtKB-KW"/>
</dbReference>
<dbReference type="SUPFAM" id="SSF103263">
    <property type="entry name" value="Chorismate synthase, AroC"/>
    <property type="match status" value="1"/>
</dbReference>
<accession>A0A644T0P3</accession>
<dbReference type="InterPro" id="IPR020541">
    <property type="entry name" value="Chorismate_synthase_CS"/>
</dbReference>
<evidence type="ECO:0000313" key="11">
    <source>
        <dbReference type="EMBL" id="MPL60436.1"/>
    </source>
</evidence>
<keyword evidence="5" id="KW-0285">Flavoprotein</keyword>
<comment type="similarity">
    <text evidence="2">Belongs to the chorismate synthase family.</text>
</comment>
<dbReference type="PANTHER" id="PTHR21085">
    <property type="entry name" value="CHORISMATE SYNTHASE"/>
    <property type="match status" value="1"/>
</dbReference>
<evidence type="ECO:0000256" key="9">
    <source>
        <dbReference type="ARBA" id="ARBA00023141"/>
    </source>
</evidence>
<keyword evidence="7" id="KW-0274">FAD</keyword>
<dbReference type="InterPro" id="IPR000453">
    <property type="entry name" value="Chorismate_synth"/>
</dbReference>
<dbReference type="AlphaFoldDB" id="A0A644T0P3"/>
<evidence type="ECO:0000256" key="5">
    <source>
        <dbReference type="ARBA" id="ARBA00022630"/>
    </source>
</evidence>
<evidence type="ECO:0000256" key="1">
    <source>
        <dbReference type="ARBA" id="ARBA00005044"/>
    </source>
</evidence>
<dbReference type="EMBL" id="VSSQ01000012">
    <property type="protein sequence ID" value="MPL60436.1"/>
    <property type="molecule type" value="Genomic_DNA"/>
</dbReference>
<dbReference type="CDD" id="cd07304">
    <property type="entry name" value="Chorismate_synthase"/>
    <property type="match status" value="1"/>
</dbReference>
<evidence type="ECO:0000256" key="6">
    <source>
        <dbReference type="ARBA" id="ARBA00022643"/>
    </source>
</evidence>
<evidence type="ECO:0000256" key="3">
    <source>
        <dbReference type="ARBA" id="ARBA00013036"/>
    </source>
</evidence>
<reference evidence="11" key="1">
    <citation type="submission" date="2019-08" db="EMBL/GenBank/DDBJ databases">
        <authorList>
            <person name="Kucharzyk K."/>
            <person name="Murdoch R.W."/>
            <person name="Higgins S."/>
            <person name="Loffler F."/>
        </authorList>
    </citation>
    <scope>NUCLEOTIDE SEQUENCE</scope>
</reference>
<evidence type="ECO:0000256" key="4">
    <source>
        <dbReference type="ARBA" id="ARBA00022605"/>
    </source>
</evidence>
<protein>
    <recommendedName>
        <fullName evidence="3">chorismate synthase</fullName>
        <ecNumber evidence="3">4.2.3.5</ecNumber>
    </recommendedName>
</protein>
<dbReference type="HAMAP" id="MF_00300">
    <property type="entry name" value="Chorismate_synth"/>
    <property type="match status" value="1"/>
</dbReference>
<dbReference type="NCBIfam" id="TIGR00033">
    <property type="entry name" value="aroC"/>
    <property type="match status" value="1"/>
</dbReference>
<keyword evidence="4" id="KW-0028">Amino-acid biosynthesis</keyword>
<keyword evidence="10 11" id="KW-0456">Lyase</keyword>
<name>A0A644T0P3_9ZZZZ</name>